<keyword evidence="9" id="KW-1185">Reference proteome</keyword>
<keyword evidence="4 7" id="KW-0812">Transmembrane</keyword>
<dbReference type="InterPro" id="IPR051907">
    <property type="entry name" value="DoxX-like_oxidoreductase"/>
</dbReference>
<dbReference type="GO" id="GO:0005886">
    <property type="term" value="C:plasma membrane"/>
    <property type="evidence" value="ECO:0007669"/>
    <property type="project" value="UniProtKB-SubCell"/>
</dbReference>
<dbReference type="EMBL" id="CP003349">
    <property type="protein sequence ID" value="AFD06401.1"/>
    <property type="molecule type" value="Genomic_DNA"/>
</dbReference>
<evidence type="ECO:0000313" key="8">
    <source>
        <dbReference type="EMBL" id="AFD06401.1"/>
    </source>
</evidence>
<comment type="similarity">
    <text evidence="2">Belongs to the DoxX family.</text>
</comment>
<dbReference type="STRING" id="929556.Solca_1312"/>
<accession>H8KQA6</accession>
<dbReference type="PANTHER" id="PTHR33452">
    <property type="entry name" value="OXIDOREDUCTASE CATD-RELATED"/>
    <property type="match status" value="1"/>
</dbReference>
<dbReference type="PANTHER" id="PTHR33452:SF1">
    <property type="entry name" value="INNER MEMBRANE PROTEIN YPHA-RELATED"/>
    <property type="match status" value="1"/>
</dbReference>
<dbReference type="AlphaFoldDB" id="H8KQA6"/>
<evidence type="ECO:0000256" key="4">
    <source>
        <dbReference type="ARBA" id="ARBA00022692"/>
    </source>
</evidence>
<keyword evidence="6 7" id="KW-0472">Membrane</keyword>
<keyword evidence="5 7" id="KW-1133">Transmembrane helix</keyword>
<name>H8KQA6_SOLCM</name>
<keyword evidence="3" id="KW-1003">Cell membrane</keyword>
<feature type="transmembrane region" description="Helical" evidence="7">
    <location>
        <begin position="53"/>
        <end position="75"/>
    </location>
</feature>
<dbReference type="RefSeq" id="WP_014679628.1">
    <property type="nucleotide sequence ID" value="NC_017770.1"/>
</dbReference>
<feature type="transmembrane region" description="Helical" evidence="7">
    <location>
        <begin position="82"/>
        <end position="99"/>
    </location>
</feature>
<evidence type="ECO:0000256" key="2">
    <source>
        <dbReference type="ARBA" id="ARBA00006679"/>
    </source>
</evidence>
<evidence type="ECO:0000313" key="9">
    <source>
        <dbReference type="Proteomes" id="UP000007590"/>
    </source>
</evidence>
<dbReference type="OrthoDB" id="680764at2"/>
<gene>
    <name evidence="8" type="ordered locus">Solca_1312</name>
</gene>
<dbReference type="HOGENOM" id="CLU_1783423_0_0_10"/>
<dbReference type="Pfam" id="PF07681">
    <property type="entry name" value="DoxX"/>
    <property type="match status" value="1"/>
</dbReference>
<feature type="transmembrane region" description="Helical" evidence="7">
    <location>
        <begin position="111"/>
        <end position="134"/>
    </location>
</feature>
<protein>
    <submittedName>
        <fullName evidence="8">Putative membrane protein</fullName>
    </submittedName>
</protein>
<feature type="transmembrane region" description="Helical" evidence="7">
    <location>
        <begin position="21"/>
        <end position="41"/>
    </location>
</feature>
<evidence type="ECO:0000256" key="7">
    <source>
        <dbReference type="SAM" id="Phobius"/>
    </source>
</evidence>
<proteinExistence type="inferred from homology"/>
<dbReference type="eggNOG" id="COG2259">
    <property type="taxonomic scope" value="Bacteria"/>
</dbReference>
<dbReference type="InterPro" id="IPR032808">
    <property type="entry name" value="DoxX"/>
</dbReference>
<sequence length="148" mass="16784">MNIVQKAEHWGDTHHTVWLDVIRIVLGIFIFVKGVTFVGNIQPLQELMSTRFHYVPVFIVHYIAFAHLVGGILIACGLLTRVAIAFQLPVLFGAVFFVNMAQGFDALNSELWLSIIVLCLLIFFFVYGSGPLSVDEYMKKHIKLPEDY</sequence>
<evidence type="ECO:0000256" key="6">
    <source>
        <dbReference type="ARBA" id="ARBA00023136"/>
    </source>
</evidence>
<evidence type="ECO:0000256" key="5">
    <source>
        <dbReference type="ARBA" id="ARBA00022989"/>
    </source>
</evidence>
<organism evidence="8 9">
    <name type="scientific">Solitalea canadensis (strain ATCC 29591 / DSM 3403 / JCM 21819 / LMG 8368 / NBRC 15130 / NCIMB 12057 / USAM 9D)</name>
    <name type="common">Flexibacter canadensis</name>
    <dbReference type="NCBI Taxonomy" id="929556"/>
    <lineage>
        <taxon>Bacteria</taxon>
        <taxon>Pseudomonadati</taxon>
        <taxon>Bacteroidota</taxon>
        <taxon>Sphingobacteriia</taxon>
        <taxon>Sphingobacteriales</taxon>
        <taxon>Sphingobacteriaceae</taxon>
        <taxon>Solitalea</taxon>
    </lineage>
</organism>
<dbReference type="Proteomes" id="UP000007590">
    <property type="component" value="Chromosome"/>
</dbReference>
<dbReference type="KEGG" id="scn:Solca_1312"/>
<comment type="subcellular location">
    <subcellularLocation>
        <location evidence="1">Cell membrane</location>
        <topology evidence="1">Multi-pass membrane protein</topology>
    </subcellularLocation>
</comment>
<reference evidence="8" key="1">
    <citation type="submission" date="2012-02" db="EMBL/GenBank/DDBJ databases">
        <title>The complete genome of Solitalea canadensis DSM 3403.</title>
        <authorList>
            <consortium name="US DOE Joint Genome Institute (JGI-PGF)"/>
            <person name="Lucas S."/>
            <person name="Copeland A."/>
            <person name="Lapidus A."/>
            <person name="Glavina del Rio T."/>
            <person name="Dalin E."/>
            <person name="Tice H."/>
            <person name="Bruce D."/>
            <person name="Goodwin L."/>
            <person name="Pitluck S."/>
            <person name="Peters L."/>
            <person name="Ovchinnikova G."/>
            <person name="Lu M."/>
            <person name="Kyrpides N."/>
            <person name="Mavromatis K."/>
            <person name="Ivanova N."/>
            <person name="Brettin T."/>
            <person name="Detter J.C."/>
            <person name="Han C."/>
            <person name="Larimer F."/>
            <person name="Land M."/>
            <person name="Hauser L."/>
            <person name="Markowitz V."/>
            <person name="Cheng J.-F."/>
            <person name="Hugenholtz P."/>
            <person name="Woyke T."/>
            <person name="Wu D."/>
            <person name="Spring S."/>
            <person name="Schroeder M."/>
            <person name="Kopitz M."/>
            <person name="Brambilla E."/>
            <person name="Klenk H.-P."/>
            <person name="Eisen J.A."/>
        </authorList>
    </citation>
    <scope>NUCLEOTIDE SEQUENCE</scope>
    <source>
        <strain evidence="8">DSM 3403</strain>
    </source>
</reference>
<evidence type="ECO:0000256" key="3">
    <source>
        <dbReference type="ARBA" id="ARBA00022475"/>
    </source>
</evidence>
<evidence type="ECO:0000256" key="1">
    <source>
        <dbReference type="ARBA" id="ARBA00004651"/>
    </source>
</evidence>